<evidence type="ECO:0000313" key="5">
    <source>
        <dbReference type="Proteomes" id="UP001431429"/>
    </source>
</evidence>
<dbReference type="InterPro" id="IPR002347">
    <property type="entry name" value="SDR_fam"/>
</dbReference>
<protein>
    <submittedName>
        <fullName evidence="4">SDR family oxidoreductase</fullName>
    </submittedName>
</protein>
<evidence type="ECO:0000313" key="4">
    <source>
        <dbReference type="EMBL" id="MCM2387437.1"/>
    </source>
</evidence>
<dbReference type="SMART" id="SM00822">
    <property type="entry name" value="PKS_KR"/>
    <property type="match status" value="1"/>
</dbReference>
<dbReference type="PANTHER" id="PTHR42760">
    <property type="entry name" value="SHORT-CHAIN DEHYDROGENASES/REDUCTASES FAMILY MEMBER"/>
    <property type="match status" value="1"/>
</dbReference>
<dbReference type="PANTHER" id="PTHR42760:SF133">
    <property type="entry name" value="3-OXOACYL-[ACYL-CARRIER-PROTEIN] REDUCTASE"/>
    <property type="match status" value="1"/>
</dbReference>
<proteinExistence type="inferred from homology"/>
<dbReference type="PRINTS" id="PR00081">
    <property type="entry name" value="GDHRDH"/>
</dbReference>
<dbReference type="EMBL" id="JAMQAW010000003">
    <property type="protein sequence ID" value="MCM2387437.1"/>
    <property type="molecule type" value="Genomic_DNA"/>
</dbReference>
<evidence type="ECO:0000259" key="3">
    <source>
        <dbReference type="SMART" id="SM00822"/>
    </source>
</evidence>
<keyword evidence="2" id="KW-0560">Oxidoreductase</keyword>
<evidence type="ECO:0000256" key="1">
    <source>
        <dbReference type="ARBA" id="ARBA00006484"/>
    </source>
</evidence>
<dbReference type="Gene3D" id="3.40.50.720">
    <property type="entry name" value="NAD(P)-binding Rossmann-like Domain"/>
    <property type="match status" value="1"/>
</dbReference>
<dbReference type="PRINTS" id="PR00080">
    <property type="entry name" value="SDRFAMILY"/>
</dbReference>
<evidence type="ECO:0000256" key="2">
    <source>
        <dbReference type="ARBA" id="ARBA00023002"/>
    </source>
</evidence>
<sequence length="245" mass="24918">MTRFEGRTALVTGGASGIGAATARRIAEEGGSVVVADVQDDAGRSLVDTLSAAGLTARFTHLDVSDEDSWTAAIHDTEAAFGGLDILVNNAAIAGKASIEDTSKAEYDRIIAVTQTSVFLGTRAAGTALKASGNGSVVNVSSIFGIVGGFGINPAYHAAKGAVRILTKNLALAWGKEGVRVNSVHPGIIDTPMLGDLDKAELIGLNPIGRLGQAEEVAAVIAFLASDDASFVTGSEFIVDGGYTA</sequence>
<dbReference type="SUPFAM" id="SSF51735">
    <property type="entry name" value="NAD(P)-binding Rossmann-fold domains"/>
    <property type="match status" value="1"/>
</dbReference>
<comment type="similarity">
    <text evidence="1">Belongs to the short-chain dehydrogenases/reductases (SDR) family.</text>
</comment>
<dbReference type="Pfam" id="PF13561">
    <property type="entry name" value="adh_short_C2"/>
    <property type="match status" value="1"/>
</dbReference>
<dbReference type="NCBIfam" id="NF005559">
    <property type="entry name" value="PRK07231.1"/>
    <property type="match status" value="1"/>
</dbReference>
<name>A0ABT0UGV3_9ACTN</name>
<reference evidence="4" key="1">
    <citation type="submission" date="2022-06" db="EMBL/GenBank/DDBJ databases">
        <title>Genome public.</title>
        <authorList>
            <person name="Sun Q."/>
        </authorList>
    </citation>
    <scope>NUCLEOTIDE SEQUENCE</scope>
    <source>
        <strain evidence="4">CWNU-1</strain>
    </source>
</reference>
<keyword evidence="5" id="KW-1185">Reference proteome</keyword>
<comment type="caution">
    <text evidence="4">The sequence shown here is derived from an EMBL/GenBank/DDBJ whole genome shotgun (WGS) entry which is preliminary data.</text>
</comment>
<dbReference type="InterPro" id="IPR036291">
    <property type="entry name" value="NAD(P)-bd_dom_sf"/>
</dbReference>
<gene>
    <name evidence="4" type="ORF">NBG84_03770</name>
</gene>
<organism evidence="4 5">
    <name type="scientific">Streptomyces albipurpureus</name>
    <dbReference type="NCBI Taxonomy" id="2897419"/>
    <lineage>
        <taxon>Bacteria</taxon>
        <taxon>Bacillati</taxon>
        <taxon>Actinomycetota</taxon>
        <taxon>Actinomycetes</taxon>
        <taxon>Kitasatosporales</taxon>
        <taxon>Streptomycetaceae</taxon>
        <taxon>Streptomyces</taxon>
    </lineage>
</organism>
<feature type="domain" description="Ketoreductase" evidence="3">
    <location>
        <begin position="7"/>
        <end position="191"/>
    </location>
</feature>
<accession>A0ABT0UGV3</accession>
<dbReference type="InterPro" id="IPR057326">
    <property type="entry name" value="KR_dom"/>
</dbReference>
<dbReference type="RefSeq" id="WP_250917801.1">
    <property type="nucleotide sequence ID" value="NZ_JAMQAW010000003.1"/>
</dbReference>
<dbReference type="Proteomes" id="UP001431429">
    <property type="component" value="Unassembled WGS sequence"/>
</dbReference>